<sequence length="321" mass="35117">MRAIVYRKYGSPEVAQLEEIAPPVPQDHEVLIKVHATTVNRTDCGFRSAEYFIVRFFSGLFRPKNKVLGNEFAGEIEKVGKDVTLFAPGDKVFGYNDTRFGAHAEYMVMAAQGAITTMPDNITYEEAAPVTEGAHYALCDIRAAKIKSGQQVLINGATGAIGSAAVQLVKHLGAEVTAVCDTPNIALVKSLGADEVIDYTQQDFTQLPQSFDVVFDAVGKSSFGKCKPLLKKNGIYMSTELGYMSQNPFLALITPLLGGKRVLFPIPTISKEDVVFLKELVVTGKYKPVIDRYYALEEIVAAYKYVEAGKKTGNVVITLRK</sequence>
<comment type="caution">
    <text evidence="2">The sequence shown here is derived from an EMBL/GenBank/DDBJ whole genome shotgun (WGS) entry which is preliminary data.</text>
</comment>
<name>A0ABV2T428_9BACT</name>
<dbReference type="RefSeq" id="WP_354660419.1">
    <property type="nucleotide sequence ID" value="NZ_JBEXAC010000001.1"/>
</dbReference>
<dbReference type="Proteomes" id="UP001549749">
    <property type="component" value="Unassembled WGS sequence"/>
</dbReference>
<protein>
    <submittedName>
        <fullName evidence="2">NAD(P)-dependent alcohol dehydrogenase</fullName>
    </submittedName>
</protein>
<dbReference type="Gene3D" id="3.40.50.720">
    <property type="entry name" value="NAD(P)-binding Rossmann-like Domain"/>
    <property type="match status" value="1"/>
</dbReference>
<organism evidence="2 3">
    <name type="scientific">Chitinophaga defluvii</name>
    <dbReference type="NCBI Taxonomy" id="3163343"/>
    <lineage>
        <taxon>Bacteria</taxon>
        <taxon>Pseudomonadati</taxon>
        <taxon>Bacteroidota</taxon>
        <taxon>Chitinophagia</taxon>
        <taxon>Chitinophagales</taxon>
        <taxon>Chitinophagaceae</taxon>
        <taxon>Chitinophaga</taxon>
    </lineage>
</organism>
<accession>A0ABV2T428</accession>
<keyword evidence="3" id="KW-1185">Reference proteome</keyword>
<dbReference type="Gene3D" id="3.90.180.10">
    <property type="entry name" value="Medium-chain alcohol dehydrogenases, catalytic domain"/>
    <property type="match status" value="1"/>
</dbReference>
<dbReference type="InterPro" id="IPR011032">
    <property type="entry name" value="GroES-like_sf"/>
</dbReference>
<dbReference type="InterPro" id="IPR052733">
    <property type="entry name" value="Chloroplast_QOR"/>
</dbReference>
<dbReference type="SUPFAM" id="SSF50129">
    <property type="entry name" value="GroES-like"/>
    <property type="match status" value="1"/>
</dbReference>
<dbReference type="PANTHER" id="PTHR44013:SF1">
    <property type="entry name" value="ZINC-TYPE ALCOHOL DEHYDROGENASE-LIKE PROTEIN C16A3.02C"/>
    <property type="match status" value="1"/>
</dbReference>
<evidence type="ECO:0000259" key="1">
    <source>
        <dbReference type="SMART" id="SM00829"/>
    </source>
</evidence>
<dbReference type="Pfam" id="PF08240">
    <property type="entry name" value="ADH_N"/>
    <property type="match status" value="1"/>
</dbReference>
<dbReference type="InterPro" id="IPR036291">
    <property type="entry name" value="NAD(P)-bd_dom_sf"/>
</dbReference>
<dbReference type="EMBL" id="JBEXAC010000001">
    <property type="protein sequence ID" value="MET6997784.1"/>
    <property type="molecule type" value="Genomic_DNA"/>
</dbReference>
<dbReference type="SUPFAM" id="SSF51735">
    <property type="entry name" value="NAD(P)-binding Rossmann-fold domains"/>
    <property type="match status" value="1"/>
</dbReference>
<gene>
    <name evidence="2" type="ORF">ABR189_10410</name>
</gene>
<dbReference type="InterPro" id="IPR020843">
    <property type="entry name" value="ER"/>
</dbReference>
<dbReference type="InterPro" id="IPR013154">
    <property type="entry name" value="ADH-like_N"/>
</dbReference>
<evidence type="ECO:0000313" key="3">
    <source>
        <dbReference type="Proteomes" id="UP001549749"/>
    </source>
</evidence>
<dbReference type="SMART" id="SM00829">
    <property type="entry name" value="PKS_ER"/>
    <property type="match status" value="1"/>
</dbReference>
<reference evidence="2 3" key="1">
    <citation type="submission" date="2024-06" db="EMBL/GenBank/DDBJ databases">
        <title>Chitinophaga defluvii sp. nov., isolated from municipal sewage.</title>
        <authorList>
            <person name="Zhang L."/>
        </authorList>
    </citation>
    <scope>NUCLEOTIDE SEQUENCE [LARGE SCALE GENOMIC DNA]</scope>
    <source>
        <strain evidence="2 3">H8</strain>
    </source>
</reference>
<dbReference type="Pfam" id="PF13602">
    <property type="entry name" value="ADH_zinc_N_2"/>
    <property type="match status" value="1"/>
</dbReference>
<dbReference type="PANTHER" id="PTHR44013">
    <property type="entry name" value="ZINC-TYPE ALCOHOL DEHYDROGENASE-LIKE PROTEIN C16A3.02C"/>
    <property type="match status" value="1"/>
</dbReference>
<feature type="domain" description="Enoyl reductase (ER)" evidence="1">
    <location>
        <begin position="10"/>
        <end position="317"/>
    </location>
</feature>
<evidence type="ECO:0000313" key="2">
    <source>
        <dbReference type="EMBL" id="MET6997784.1"/>
    </source>
</evidence>
<dbReference type="CDD" id="cd08267">
    <property type="entry name" value="MDR1"/>
    <property type="match status" value="1"/>
</dbReference>
<proteinExistence type="predicted"/>